<comment type="caution">
    <text evidence="3">The sequence shown here is derived from an EMBL/GenBank/DDBJ whole genome shotgun (WGS) entry which is preliminary data.</text>
</comment>
<evidence type="ECO:0008006" key="4">
    <source>
        <dbReference type="Google" id="ProtNLM"/>
    </source>
</evidence>
<evidence type="ECO:0000313" key="3">
    <source>
        <dbReference type="EMBL" id="GEU58365.1"/>
    </source>
</evidence>
<feature type="region of interest" description="Disordered" evidence="1">
    <location>
        <begin position="325"/>
        <end position="354"/>
    </location>
</feature>
<sequence length="662" mass="73128">MFHGRFAPMQPIQVNNITSSCEICSGPHGTQYCMENPEQAFVEYASSRTDEAGGDNGDLMFIEIIKQDDDSHIEEPEVGENEIVGESEVEYFDIFPTKRPEYPEYLPPADDVLPAEEQPLPATISPTAESSGYIIESEPEMEPEEEDGDDEKSEEDSIDYPTNGGDNDGNDLSEDDADDKEEEESSNKPFEEGETAATPPPFGYRVAARIPVQPHILMPFRLESKVERLLAIPTPPLSPVSPTSYPLPPFLMPLPIFTPLPTSSFPLPLSLPSTSGNESIPEADIPLRKRAPFTTATGGYEIMDYCRSQEVHTSTLVTQMEALQRDKMAPKKAAPERTTRINPGATTNPNLPPSTTTITVTNAQLQAMINKGVNTALAAHNANRTGDDSHTPGTGIRRTECITRECTYQDFMRCQPLYFKGTEGVVELTQWFERMETVFRISNCLAKNQIKFATCILLAGALTNWPTCPKESDRVERYICGLPETIHGSVAASKPKTMQEATEMATGLMDKKIRTYAERQAANKRKFDVTPPNWVIAEYGYPGRIYLRIDIGSLELIKDIIDPCCFDNPFISDGAKRYGAPATGATPRIRSIWNSTNRDGGRPGKFSGNTSGKSWMIASAVALGIYLAYVPYEEEFQYLAFILGILVPVIVLAIGVDLCLKK</sequence>
<feature type="transmembrane region" description="Helical" evidence="2">
    <location>
        <begin position="615"/>
        <end position="632"/>
    </location>
</feature>
<protein>
    <recommendedName>
        <fullName evidence="4">Reverse transcriptase domain-containing protein</fullName>
    </recommendedName>
</protein>
<name>A0A6L2LDT6_TANCI</name>
<organism evidence="3">
    <name type="scientific">Tanacetum cinerariifolium</name>
    <name type="common">Dalmatian daisy</name>
    <name type="synonym">Chrysanthemum cinerariifolium</name>
    <dbReference type="NCBI Taxonomy" id="118510"/>
    <lineage>
        <taxon>Eukaryota</taxon>
        <taxon>Viridiplantae</taxon>
        <taxon>Streptophyta</taxon>
        <taxon>Embryophyta</taxon>
        <taxon>Tracheophyta</taxon>
        <taxon>Spermatophyta</taxon>
        <taxon>Magnoliopsida</taxon>
        <taxon>eudicotyledons</taxon>
        <taxon>Gunneridae</taxon>
        <taxon>Pentapetalae</taxon>
        <taxon>asterids</taxon>
        <taxon>campanulids</taxon>
        <taxon>Asterales</taxon>
        <taxon>Asteraceae</taxon>
        <taxon>Asteroideae</taxon>
        <taxon>Anthemideae</taxon>
        <taxon>Anthemidinae</taxon>
        <taxon>Tanacetum</taxon>
    </lineage>
</organism>
<keyword evidence="2" id="KW-0812">Transmembrane</keyword>
<evidence type="ECO:0000256" key="2">
    <source>
        <dbReference type="SAM" id="Phobius"/>
    </source>
</evidence>
<feature type="transmembrane region" description="Helical" evidence="2">
    <location>
        <begin position="638"/>
        <end position="660"/>
    </location>
</feature>
<keyword evidence="2" id="KW-1133">Transmembrane helix</keyword>
<feature type="compositionally biased region" description="Acidic residues" evidence="1">
    <location>
        <begin position="138"/>
        <end position="158"/>
    </location>
</feature>
<accession>A0A6L2LDT6</accession>
<proteinExistence type="predicted"/>
<evidence type="ECO:0000256" key="1">
    <source>
        <dbReference type="SAM" id="MobiDB-lite"/>
    </source>
</evidence>
<dbReference type="PROSITE" id="PS51257">
    <property type="entry name" value="PROKAR_LIPOPROTEIN"/>
    <property type="match status" value="1"/>
</dbReference>
<reference evidence="3" key="1">
    <citation type="journal article" date="2019" name="Sci. Rep.">
        <title>Draft genome of Tanacetum cinerariifolium, the natural source of mosquito coil.</title>
        <authorList>
            <person name="Yamashiro T."/>
            <person name="Shiraishi A."/>
            <person name="Satake H."/>
            <person name="Nakayama K."/>
        </authorList>
    </citation>
    <scope>NUCLEOTIDE SEQUENCE</scope>
</reference>
<dbReference type="AlphaFoldDB" id="A0A6L2LDT6"/>
<gene>
    <name evidence="3" type="ORF">Tci_030343</name>
</gene>
<feature type="compositionally biased region" description="Basic and acidic residues" evidence="1">
    <location>
        <begin position="325"/>
        <end position="339"/>
    </location>
</feature>
<feature type="compositionally biased region" description="Acidic residues" evidence="1">
    <location>
        <begin position="168"/>
        <end position="184"/>
    </location>
</feature>
<keyword evidence="2" id="KW-0472">Membrane</keyword>
<feature type="region of interest" description="Disordered" evidence="1">
    <location>
        <begin position="138"/>
        <end position="202"/>
    </location>
</feature>
<dbReference type="EMBL" id="BKCJ010003989">
    <property type="protein sequence ID" value="GEU58365.1"/>
    <property type="molecule type" value="Genomic_DNA"/>
</dbReference>